<dbReference type="EMBL" id="QYUQ01000002">
    <property type="protein sequence ID" value="RJG02832.1"/>
    <property type="molecule type" value="Genomic_DNA"/>
</dbReference>
<comment type="caution">
    <text evidence="8">The sequence shown here is derived from an EMBL/GenBank/DDBJ whole genome shotgun (WGS) entry which is preliminary data.</text>
</comment>
<dbReference type="Proteomes" id="UP000266327">
    <property type="component" value="Unassembled WGS sequence"/>
</dbReference>
<evidence type="ECO:0000313" key="8">
    <source>
        <dbReference type="EMBL" id="RJG02832.1"/>
    </source>
</evidence>
<feature type="transmembrane region" description="Helical" evidence="6">
    <location>
        <begin position="315"/>
        <end position="333"/>
    </location>
</feature>
<comment type="similarity">
    <text evidence="2">Belongs to the EamA transporter family.</text>
</comment>
<evidence type="ECO:0000256" key="1">
    <source>
        <dbReference type="ARBA" id="ARBA00004141"/>
    </source>
</evidence>
<keyword evidence="9" id="KW-1185">Reference proteome</keyword>
<evidence type="ECO:0000259" key="7">
    <source>
        <dbReference type="Pfam" id="PF00892"/>
    </source>
</evidence>
<dbReference type="InterPro" id="IPR050638">
    <property type="entry name" value="AA-Vitamin_Transporters"/>
</dbReference>
<evidence type="ECO:0000256" key="3">
    <source>
        <dbReference type="ARBA" id="ARBA00022692"/>
    </source>
</evidence>
<sequence length="361" mass="37612">MLVLITSRVKITRSPSAAQSRTLNFFFISMRSGDVKKRVAIGLLSVQLCAALLWIYLVWGSTYLSNRIALESMPPFLISGIRFLIAGGALQMICLLSGGKLPGARDWLAAAVPGVLMIAIGQGSMVYAGQTLPSGIVALLFALLPIWTTLMQWALPGGACPGAGILVGLALGSAGMALLVSGGNGGLGAQWPMGALATVVAGTLSWAVAALYVKRSSRQGSALQASAMQMLTGGACLMLFAALNGEWQTFSFAQVTSRSGLAMAYLVVVASVITYPVYNWLVKAASPTLMATFAFVNPVVALYLGWLVFDEKMSTMTVLSSVLILLGVIAITWTQALASRSTGPGLPVKMAGVGGLQASRT</sequence>
<proteinExistence type="inferred from homology"/>
<feature type="transmembrane region" description="Helical" evidence="6">
    <location>
        <begin position="39"/>
        <end position="57"/>
    </location>
</feature>
<dbReference type="PANTHER" id="PTHR32322:SF2">
    <property type="entry name" value="EAMA DOMAIN-CONTAINING PROTEIN"/>
    <property type="match status" value="1"/>
</dbReference>
<feature type="transmembrane region" description="Helical" evidence="6">
    <location>
        <begin position="77"/>
        <end position="96"/>
    </location>
</feature>
<comment type="subcellular location">
    <subcellularLocation>
        <location evidence="1">Membrane</location>
        <topology evidence="1">Multi-pass membrane protein</topology>
    </subcellularLocation>
</comment>
<organism evidence="8 9">
    <name type="scientific">Noviherbaspirillum sedimenti</name>
    <dbReference type="NCBI Taxonomy" id="2320865"/>
    <lineage>
        <taxon>Bacteria</taxon>
        <taxon>Pseudomonadati</taxon>
        <taxon>Pseudomonadota</taxon>
        <taxon>Betaproteobacteria</taxon>
        <taxon>Burkholderiales</taxon>
        <taxon>Oxalobacteraceae</taxon>
        <taxon>Noviherbaspirillum</taxon>
    </lineage>
</organism>
<feature type="transmembrane region" description="Helical" evidence="6">
    <location>
        <begin position="162"/>
        <end position="181"/>
    </location>
</feature>
<gene>
    <name evidence="8" type="ORF">D3878_15635</name>
</gene>
<protein>
    <recommendedName>
        <fullName evidence="7">EamA domain-containing protein</fullName>
    </recommendedName>
</protein>
<evidence type="ECO:0000256" key="6">
    <source>
        <dbReference type="SAM" id="Phobius"/>
    </source>
</evidence>
<evidence type="ECO:0000256" key="4">
    <source>
        <dbReference type="ARBA" id="ARBA00022989"/>
    </source>
</evidence>
<feature type="domain" description="EamA" evidence="7">
    <location>
        <begin position="197"/>
        <end position="332"/>
    </location>
</feature>
<reference evidence="9" key="1">
    <citation type="submission" date="2018-09" db="EMBL/GenBank/DDBJ databases">
        <authorList>
            <person name="Zhu H."/>
        </authorList>
    </citation>
    <scope>NUCLEOTIDE SEQUENCE [LARGE SCALE GENOMIC DNA]</scope>
    <source>
        <strain evidence="9">K1S02-23</strain>
    </source>
</reference>
<dbReference type="SUPFAM" id="SSF103481">
    <property type="entry name" value="Multidrug resistance efflux transporter EmrE"/>
    <property type="match status" value="2"/>
</dbReference>
<feature type="transmembrane region" description="Helical" evidence="6">
    <location>
        <begin position="289"/>
        <end position="309"/>
    </location>
</feature>
<feature type="domain" description="EamA" evidence="7">
    <location>
        <begin position="54"/>
        <end position="180"/>
    </location>
</feature>
<feature type="transmembrane region" description="Helical" evidence="6">
    <location>
        <begin position="108"/>
        <end position="129"/>
    </location>
</feature>
<dbReference type="InterPro" id="IPR037185">
    <property type="entry name" value="EmrE-like"/>
</dbReference>
<dbReference type="PANTHER" id="PTHR32322">
    <property type="entry name" value="INNER MEMBRANE TRANSPORTER"/>
    <property type="match status" value="1"/>
</dbReference>
<dbReference type="InterPro" id="IPR000620">
    <property type="entry name" value="EamA_dom"/>
</dbReference>
<dbReference type="AlphaFoldDB" id="A0A3A3G8D9"/>
<keyword evidence="5 6" id="KW-0472">Membrane</keyword>
<accession>A0A3A3G8D9</accession>
<evidence type="ECO:0000313" key="9">
    <source>
        <dbReference type="Proteomes" id="UP000266327"/>
    </source>
</evidence>
<evidence type="ECO:0000256" key="5">
    <source>
        <dbReference type="ARBA" id="ARBA00023136"/>
    </source>
</evidence>
<name>A0A3A3G8D9_9BURK</name>
<dbReference type="GO" id="GO:0016020">
    <property type="term" value="C:membrane"/>
    <property type="evidence" value="ECO:0007669"/>
    <property type="project" value="UniProtKB-SubCell"/>
</dbReference>
<feature type="transmembrane region" description="Helical" evidence="6">
    <location>
        <begin position="263"/>
        <end position="282"/>
    </location>
</feature>
<evidence type="ECO:0000256" key="2">
    <source>
        <dbReference type="ARBA" id="ARBA00007362"/>
    </source>
</evidence>
<feature type="transmembrane region" description="Helical" evidence="6">
    <location>
        <begin position="193"/>
        <end position="213"/>
    </location>
</feature>
<dbReference type="Pfam" id="PF00892">
    <property type="entry name" value="EamA"/>
    <property type="match status" value="2"/>
</dbReference>
<feature type="transmembrane region" description="Helical" evidence="6">
    <location>
        <begin position="135"/>
        <end position="155"/>
    </location>
</feature>
<keyword evidence="3 6" id="KW-0812">Transmembrane</keyword>
<keyword evidence="4 6" id="KW-1133">Transmembrane helix</keyword>